<accession>A0AA51X583</accession>
<dbReference type="AlphaFoldDB" id="A0AA51X583"/>
<dbReference type="RefSeq" id="WP_309200840.1">
    <property type="nucleotide sequence ID" value="NZ_CP133548.1"/>
</dbReference>
<dbReference type="Pfam" id="PF20420">
    <property type="entry name" value="DUF6702"/>
    <property type="match status" value="1"/>
</dbReference>
<evidence type="ECO:0000313" key="1">
    <source>
        <dbReference type="EMBL" id="WMS85687.1"/>
    </source>
</evidence>
<dbReference type="Proteomes" id="UP001239782">
    <property type="component" value="Chromosome"/>
</dbReference>
<protein>
    <recommendedName>
        <fullName evidence="3">Orphan protein</fullName>
    </recommendedName>
</protein>
<dbReference type="KEGG" id="plei:Q9312_10720"/>
<evidence type="ECO:0000313" key="2">
    <source>
        <dbReference type="Proteomes" id="UP001239782"/>
    </source>
</evidence>
<organism evidence="1 2">
    <name type="scientific">Pleionea litopenaei</name>
    <dbReference type="NCBI Taxonomy" id="3070815"/>
    <lineage>
        <taxon>Bacteria</taxon>
        <taxon>Pseudomonadati</taxon>
        <taxon>Pseudomonadota</taxon>
        <taxon>Gammaproteobacteria</taxon>
        <taxon>Oceanospirillales</taxon>
        <taxon>Pleioneaceae</taxon>
        <taxon>Pleionea</taxon>
    </lineage>
</organism>
<evidence type="ECO:0008006" key="3">
    <source>
        <dbReference type="Google" id="ProtNLM"/>
    </source>
</evidence>
<dbReference type="InterPro" id="IPR046525">
    <property type="entry name" value="DUF6702"/>
</dbReference>
<keyword evidence="2" id="KW-1185">Reference proteome</keyword>
<sequence>MNKLKIVLSMYLAMLIAPVLGHQQKESYTRVVMNERTQSLEVMHRFYLHDAEHALATILDRKIDLSTEPQSQQQFSDYVAKRFSLKDGSGRAITLQYVGFEVEGKYLWIYQEASVPENLSAFSVRAKSLQEVWPKQVNHINFEIDENVHSVRMSAQDEWQTVYLKPKN</sequence>
<proteinExistence type="predicted"/>
<name>A0AA51X583_9GAMM</name>
<dbReference type="EMBL" id="CP133548">
    <property type="protein sequence ID" value="WMS85687.1"/>
    <property type="molecule type" value="Genomic_DNA"/>
</dbReference>
<gene>
    <name evidence="1" type="ORF">Q9312_10720</name>
</gene>
<reference evidence="1 2" key="1">
    <citation type="submission" date="2023-08" db="EMBL/GenBank/DDBJ databases">
        <title>Pleionea litopenaei sp. nov., isolated from stomach of juvenile Litopenaeus vannamei.</title>
        <authorList>
            <person name="Rho A.M."/>
            <person name="Hwang C.Y."/>
        </authorList>
    </citation>
    <scope>NUCLEOTIDE SEQUENCE [LARGE SCALE GENOMIC DNA]</scope>
    <source>
        <strain evidence="1 2">HL-JVS1</strain>
    </source>
</reference>